<dbReference type="Proteomes" id="UP000321617">
    <property type="component" value="Unassembled WGS sequence"/>
</dbReference>
<sequence>MSDDTHRAQLERRVVAVVAEQLGRPAEEITGDTGFLDLGADSLLLVSLTRHLERETGVRVSMRELFSDADTPARLARLVADRATGTTSPEAAPTAPTTTTAPAAPVTAPPTTPPAPPAAPADVPPPPPPAVPAATGLPTTTPTRLLAGIAELVARDTERPGTDPAVAAAQVRLLGRIADLVAGGLDEPSPTPPATPTGRDTDGDGDGDGDGDEYIEDGEHTGPDFSVYFFGDYPRDEAADEKYRFIVDATRFADRHGFHAAWLPERHFHSFGGLFPNPSVLAAALARETSRIRLHAGSVVLPLHQTVRVAEEWSVVDNLSGGRAGICVASGWHANDFALFPERYGRHRDSMYEQLDDLRRLWRGEAITATSGSGDDIDIRLYPRPIQQMPPLYAAVVGNPDSYRLAAEAGIGIVTNLMTQSIPQLAERVRSYRQARADAGLDPAGGRVVVLLHTYLGDDEATVRRQALGPFTRYMRSSLGLLGQAVNSLGMSIDVATTPEEDMEFLLEQAFQRYCESRALIGTVDGCSHIVDQLIDAGVDEIAAFLDFGLDPADAVAGLPHLDRLRRRFRNARTAPATTATAPAPRSEATPLPPAPAAPPEPDSAPLTYAQERFWLAEQLFPEESTYNEVRAVRLRGELDAAALEDALRSLARRHVTLRSTIRLRDGSPVQVAGDGSAIRMPVIDHTGESETDVVARTMAAESAHRFDVAQGPLFRPRLLRFAPDHHVLFLNAHHAVIDTVSGYILAAEVSELYRAHIAGEDPRLPELPVDYFTHARRQRLDADHTTDLAYWARTLAGDLPVLALPTDRPRPAVLAPTGASVVGYLPKDLSEQAREFSRRHRSTMFMTLLTGFAAALSRITGQREAVIGAALADRPGETERLIGAMLNTVPLRITSDPDENFTDLLERVRDTTMDAYQHGGVPFERILDTVRPPRDTSRTPLFQVLVVFENEEVFDLNLPGVEATVLDAVPDRAIYDLTLYLGNLPDGVRVHAEYNTRLFDETTVHRFIRQFESVLRHALDRPEAPLRAVTALPEPDRAVLDGWQTGPPAAPDGPPPWRHVARHATEQPDLLAMETAETALSYHDLDVLADALAERLAPLGEQPVVAMRLPRGPALLVAQLAVFRRGGVCLPIDHSQPAERMRVMLLDGGATVLLTDADTPAPDGVATWRLDEFGRPTHPTDAPEPTPVPGLASDTAFLLFTSGSTGRPKPVPIAHHAVDNVCQWYIGRTGLTTGTRTTTTGSLGFDLSIMEIWSALTAGATLVVPTEEARHDPVAMTRWLTEQRIEVVWLPTVLAEGVVSLPESDRLPTRVITTAGSALRVAPRPTAPFALVNGYGPAEATILATHATVPPGAEVIPIGRPLPGYRVRLLDEDGEQVSPGVTGELYIGGTGVTSGYLNRPELTAERFTTTTAGELLYRTGDLARWNHRGELEFLGRNDDQVQIRGYRVEPGEVAAALRALPGIDDAAVLGEGDPPELVAHVATADPVEPRTLIERLRRRLPDHMIPRRFAFLPRLPLNPNGKLDRTRLPEAAAPELAPRREPTGRETEVITLWRAELDIAHIDPETSFFDLGGDSLAAARLVAKIRHTTGDPYPLLDFFRAPTVAAMAARLGDAAPRPETTAGTGRVRGSV</sequence>
<dbReference type="GO" id="GO:0043041">
    <property type="term" value="P:amino acid activation for nonribosomal peptide biosynthetic process"/>
    <property type="evidence" value="ECO:0007669"/>
    <property type="project" value="TreeGrafter"/>
</dbReference>
<evidence type="ECO:0000256" key="3">
    <source>
        <dbReference type="ARBA" id="ARBA00022553"/>
    </source>
</evidence>
<organism evidence="6 7">
    <name type="scientific">Stackebrandtia albiflava</name>
    <dbReference type="NCBI Taxonomy" id="406432"/>
    <lineage>
        <taxon>Bacteria</taxon>
        <taxon>Bacillati</taxon>
        <taxon>Actinomycetota</taxon>
        <taxon>Actinomycetes</taxon>
        <taxon>Glycomycetales</taxon>
        <taxon>Glycomycetaceae</taxon>
        <taxon>Stackebrandtia</taxon>
    </lineage>
</organism>
<dbReference type="Pfam" id="PF00296">
    <property type="entry name" value="Bac_luciferase"/>
    <property type="match status" value="1"/>
</dbReference>
<reference evidence="6 7" key="1">
    <citation type="journal article" date="2013" name="Stand. Genomic Sci.">
        <title>Genomic Encyclopedia of Type Strains, Phase I: The one thousand microbial genomes (KMG-I) project.</title>
        <authorList>
            <person name="Kyrpides N.C."/>
            <person name="Woyke T."/>
            <person name="Eisen J.A."/>
            <person name="Garrity G."/>
            <person name="Lilburn T.G."/>
            <person name="Beck B.J."/>
            <person name="Whitman W.B."/>
            <person name="Hugenholtz P."/>
            <person name="Klenk H.P."/>
        </authorList>
    </citation>
    <scope>NUCLEOTIDE SEQUENCE [LARGE SCALE GENOMIC DNA]</scope>
    <source>
        <strain evidence="6 7">DSM 45044</strain>
    </source>
</reference>
<dbReference type="Gene3D" id="1.10.1200.10">
    <property type="entry name" value="ACP-like"/>
    <property type="match status" value="2"/>
</dbReference>
<dbReference type="GO" id="GO:0004497">
    <property type="term" value="F:monooxygenase activity"/>
    <property type="evidence" value="ECO:0007669"/>
    <property type="project" value="UniProtKB-KW"/>
</dbReference>
<dbReference type="GO" id="GO:0031177">
    <property type="term" value="F:phosphopantetheine binding"/>
    <property type="evidence" value="ECO:0007669"/>
    <property type="project" value="InterPro"/>
</dbReference>
<feature type="region of interest" description="Disordered" evidence="4">
    <location>
        <begin position="82"/>
        <end position="141"/>
    </location>
</feature>
<dbReference type="PROSITE" id="PS50075">
    <property type="entry name" value="CARRIER"/>
    <property type="match status" value="2"/>
</dbReference>
<dbReference type="GO" id="GO:0044550">
    <property type="term" value="P:secondary metabolite biosynthetic process"/>
    <property type="evidence" value="ECO:0007669"/>
    <property type="project" value="TreeGrafter"/>
</dbReference>
<dbReference type="Pfam" id="PF13193">
    <property type="entry name" value="AMP-binding_C"/>
    <property type="match status" value="1"/>
</dbReference>
<feature type="region of interest" description="Disordered" evidence="4">
    <location>
        <begin position="573"/>
        <end position="605"/>
    </location>
</feature>
<dbReference type="SUPFAM" id="SSF56801">
    <property type="entry name" value="Acetyl-CoA synthetase-like"/>
    <property type="match status" value="1"/>
</dbReference>
<dbReference type="NCBIfam" id="TIGR01733">
    <property type="entry name" value="AA-adenyl-dom"/>
    <property type="match status" value="1"/>
</dbReference>
<dbReference type="PANTHER" id="PTHR45527">
    <property type="entry name" value="NONRIBOSOMAL PEPTIDE SYNTHETASE"/>
    <property type="match status" value="1"/>
</dbReference>
<dbReference type="OrthoDB" id="2472181at2"/>
<dbReference type="PROSITE" id="PS00455">
    <property type="entry name" value="AMP_BINDING"/>
    <property type="match status" value="1"/>
</dbReference>
<dbReference type="InterPro" id="IPR020806">
    <property type="entry name" value="PKS_PP-bd"/>
</dbReference>
<dbReference type="SMART" id="SM00823">
    <property type="entry name" value="PKS_PP"/>
    <property type="match status" value="2"/>
</dbReference>
<dbReference type="Gene3D" id="3.40.50.12780">
    <property type="entry name" value="N-terminal domain of ligase-like"/>
    <property type="match status" value="1"/>
</dbReference>
<dbReference type="InterPro" id="IPR001242">
    <property type="entry name" value="Condensation_dom"/>
</dbReference>
<dbReference type="InterPro" id="IPR036661">
    <property type="entry name" value="Luciferase-like_sf"/>
</dbReference>
<dbReference type="InterPro" id="IPR024011">
    <property type="entry name" value="Biosynth_lucif-like_mOase_dom"/>
</dbReference>
<dbReference type="InterPro" id="IPR042099">
    <property type="entry name" value="ANL_N_sf"/>
</dbReference>
<dbReference type="EMBL" id="VLLL01000005">
    <property type="protein sequence ID" value="TWJ14975.1"/>
    <property type="molecule type" value="Genomic_DNA"/>
</dbReference>
<protein>
    <submittedName>
        <fullName evidence="6">Amino acid adenylation domain-containing protein/natural product biosynthesis luciferase-like monooxygenase protein</fullName>
    </submittedName>
</protein>
<feature type="compositionally biased region" description="Low complexity" evidence="4">
    <location>
        <begin position="83"/>
        <end position="106"/>
    </location>
</feature>
<keyword evidence="2" id="KW-0596">Phosphopantetheine</keyword>
<keyword evidence="3" id="KW-0597">Phosphoprotein</keyword>
<dbReference type="Gene3D" id="3.20.20.30">
    <property type="entry name" value="Luciferase-like domain"/>
    <property type="match status" value="1"/>
</dbReference>
<feature type="compositionally biased region" description="Pro residues" evidence="4">
    <location>
        <begin position="591"/>
        <end position="603"/>
    </location>
</feature>
<evidence type="ECO:0000313" key="6">
    <source>
        <dbReference type="EMBL" id="TWJ14975.1"/>
    </source>
</evidence>
<dbReference type="CDD" id="cd19531">
    <property type="entry name" value="LCL_NRPS-like"/>
    <property type="match status" value="1"/>
</dbReference>
<dbReference type="InterPro" id="IPR020845">
    <property type="entry name" value="AMP-binding_CS"/>
</dbReference>
<evidence type="ECO:0000313" key="7">
    <source>
        <dbReference type="Proteomes" id="UP000321617"/>
    </source>
</evidence>
<dbReference type="Pfam" id="PF00550">
    <property type="entry name" value="PP-binding"/>
    <property type="match status" value="2"/>
</dbReference>
<feature type="region of interest" description="Disordered" evidence="4">
    <location>
        <begin position="182"/>
        <end position="225"/>
    </location>
</feature>
<feature type="domain" description="Carrier" evidence="5">
    <location>
        <begin position="5"/>
        <end position="83"/>
    </location>
</feature>
<dbReference type="GO" id="GO:0016705">
    <property type="term" value="F:oxidoreductase activity, acting on paired donors, with incorporation or reduction of molecular oxygen"/>
    <property type="evidence" value="ECO:0007669"/>
    <property type="project" value="InterPro"/>
</dbReference>
<keyword evidence="6" id="KW-0560">Oxidoreductase</keyword>
<dbReference type="InterPro" id="IPR025110">
    <property type="entry name" value="AMP-bd_C"/>
</dbReference>
<dbReference type="InterPro" id="IPR000873">
    <property type="entry name" value="AMP-dep_synth/lig_dom"/>
</dbReference>
<feature type="domain" description="Carrier" evidence="5">
    <location>
        <begin position="1541"/>
        <end position="1616"/>
    </location>
</feature>
<dbReference type="CDD" id="cd05930">
    <property type="entry name" value="A_NRPS"/>
    <property type="match status" value="1"/>
</dbReference>
<dbReference type="InterPro" id="IPR036736">
    <property type="entry name" value="ACP-like_sf"/>
</dbReference>
<feature type="compositionally biased region" description="Pro residues" evidence="4">
    <location>
        <begin position="107"/>
        <end position="131"/>
    </location>
</feature>
<dbReference type="Gene3D" id="3.30.559.10">
    <property type="entry name" value="Chloramphenicol acetyltransferase-like domain"/>
    <property type="match status" value="1"/>
</dbReference>
<dbReference type="GO" id="GO:0008610">
    <property type="term" value="P:lipid biosynthetic process"/>
    <property type="evidence" value="ECO:0007669"/>
    <property type="project" value="UniProtKB-ARBA"/>
</dbReference>
<accession>A0A562VAT5</accession>
<dbReference type="InterPro" id="IPR010071">
    <property type="entry name" value="AA_adenyl_dom"/>
</dbReference>
<dbReference type="RefSeq" id="WP_147132886.1">
    <property type="nucleotide sequence ID" value="NZ_BAABIJ010000001.1"/>
</dbReference>
<dbReference type="NCBIfam" id="TIGR04020">
    <property type="entry name" value="seco_metab_LLM"/>
    <property type="match status" value="1"/>
</dbReference>
<dbReference type="Pfam" id="PF00668">
    <property type="entry name" value="Condensation"/>
    <property type="match status" value="1"/>
</dbReference>
<dbReference type="SUPFAM" id="SSF47336">
    <property type="entry name" value="ACP-like"/>
    <property type="match status" value="2"/>
</dbReference>
<comment type="caution">
    <text evidence="6">The sequence shown here is derived from an EMBL/GenBank/DDBJ whole genome shotgun (WGS) entry which is preliminary data.</text>
</comment>
<dbReference type="InterPro" id="IPR023213">
    <property type="entry name" value="CAT-like_dom_sf"/>
</dbReference>
<proteinExistence type="predicted"/>
<dbReference type="Gene3D" id="3.30.559.30">
    <property type="entry name" value="Nonribosomal peptide synthetase, condensation domain"/>
    <property type="match status" value="1"/>
</dbReference>
<dbReference type="PROSITE" id="PS00012">
    <property type="entry name" value="PHOSPHOPANTETHEINE"/>
    <property type="match status" value="1"/>
</dbReference>
<feature type="region of interest" description="Disordered" evidence="4">
    <location>
        <begin position="1523"/>
        <end position="1545"/>
    </location>
</feature>
<evidence type="ECO:0000259" key="5">
    <source>
        <dbReference type="PROSITE" id="PS50075"/>
    </source>
</evidence>
<feature type="compositionally biased region" description="Low complexity" evidence="4">
    <location>
        <begin position="132"/>
        <end position="141"/>
    </location>
</feature>
<dbReference type="Gene3D" id="3.30.300.30">
    <property type="match status" value="1"/>
</dbReference>
<gene>
    <name evidence="6" type="ORF">LX16_0670</name>
</gene>
<dbReference type="Pfam" id="PF00501">
    <property type="entry name" value="AMP-binding"/>
    <property type="match status" value="1"/>
</dbReference>
<keyword evidence="6" id="KW-0503">Monooxygenase</keyword>
<comment type="cofactor">
    <cofactor evidence="1">
        <name>pantetheine 4'-phosphate</name>
        <dbReference type="ChEBI" id="CHEBI:47942"/>
    </cofactor>
</comment>
<dbReference type="InterPro" id="IPR009081">
    <property type="entry name" value="PP-bd_ACP"/>
</dbReference>
<dbReference type="InterPro" id="IPR011251">
    <property type="entry name" value="Luciferase-like_dom"/>
</dbReference>
<name>A0A562VAT5_9ACTN</name>
<dbReference type="InterPro" id="IPR045851">
    <property type="entry name" value="AMP-bd_C_sf"/>
</dbReference>
<dbReference type="PANTHER" id="PTHR45527:SF1">
    <property type="entry name" value="FATTY ACID SYNTHASE"/>
    <property type="match status" value="1"/>
</dbReference>
<feature type="compositionally biased region" description="Acidic residues" evidence="4">
    <location>
        <begin position="203"/>
        <end position="216"/>
    </location>
</feature>
<evidence type="ECO:0000256" key="2">
    <source>
        <dbReference type="ARBA" id="ARBA00022450"/>
    </source>
</evidence>
<dbReference type="GO" id="GO:0005737">
    <property type="term" value="C:cytoplasm"/>
    <property type="evidence" value="ECO:0007669"/>
    <property type="project" value="TreeGrafter"/>
</dbReference>
<dbReference type="SUPFAM" id="SSF52777">
    <property type="entry name" value="CoA-dependent acyltransferases"/>
    <property type="match status" value="2"/>
</dbReference>
<dbReference type="SUPFAM" id="SSF51679">
    <property type="entry name" value="Bacterial luciferase-like"/>
    <property type="match status" value="1"/>
</dbReference>
<keyword evidence="7" id="KW-1185">Reference proteome</keyword>
<evidence type="ECO:0000256" key="1">
    <source>
        <dbReference type="ARBA" id="ARBA00001957"/>
    </source>
</evidence>
<dbReference type="InterPro" id="IPR006162">
    <property type="entry name" value="Ppantetheine_attach_site"/>
</dbReference>
<feature type="compositionally biased region" description="Low complexity" evidence="4">
    <location>
        <begin position="573"/>
        <end position="590"/>
    </location>
</feature>
<evidence type="ECO:0000256" key="4">
    <source>
        <dbReference type="SAM" id="MobiDB-lite"/>
    </source>
</evidence>